<dbReference type="PROSITE" id="PS01162">
    <property type="entry name" value="QOR_ZETA_CRYSTAL"/>
    <property type="match status" value="1"/>
</dbReference>
<dbReference type="Gene3D" id="3.90.180.10">
    <property type="entry name" value="Medium-chain alcohol dehydrogenases, catalytic domain"/>
    <property type="match status" value="1"/>
</dbReference>
<dbReference type="InterPro" id="IPR011032">
    <property type="entry name" value="GroES-like_sf"/>
</dbReference>
<dbReference type="Gene3D" id="3.40.50.720">
    <property type="entry name" value="NAD(P)-binding Rossmann-like Domain"/>
    <property type="match status" value="1"/>
</dbReference>
<sequence length="328" mass="35012">MEETVATQIRMHETGGPEVMKVETVDVGAPGPGQVLLRQSHCGVNFIDTYHRTGLYPVDLPSGIGLEGLGVVEARGDGVTEFEEGDRVFYATGPIGGYADERLIPAEKLVRVPENLADDQIGGHMLRALTAQYLLRRLYKVQPGEQVLFHAGAGGLGQIAIQWLKHIGAEVITTVGSDEKAEVAKKLGADHVINYSTEDFVARVKEITNGVGVPVVYDGVGKTTWEGSLDCLKGRGMMVSFGNASGSVESFSPAILSAKGSLFLTRPTLMGYCGTRPELIESATEVFEVIGTGAVTIEKATVYPLTDAVQAHKDLEARKIVGSTVLMP</sequence>
<dbReference type="CDD" id="cd05286">
    <property type="entry name" value="QOR2"/>
    <property type="match status" value="1"/>
</dbReference>
<dbReference type="InterPro" id="IPR020843">
    <property type="entry name" value="ER"/>
</dbReference>
<proteinExistence type="predicted"/>
<dbReference type="InterPro" id="IPR047618">
    <property type="entry name" value="QOR-like"/>
</dbReference>
<dbReference type="InterPro" id="IPR013149">
    <property type="entry name" value="ADH-like_C"/>
</dbReference>
<evidence type="ECO:0000259" key="3">
    <source>
        <dbReference type="SMART" id="SM00829"/>
    </source>
</evidence>
<gene>
    <name evidence="4" type="ORF">C882_3226</name>
</gene>
<reference evidence="4 5" key="1">
    <citation type="journal article" date="2013" name="Genome Announc.">
        <title>Draft Genome Sequence of an Alphaproteobacterium, Caenispirillum salinarum AK4(T), Isolated from a Solar Saltern.</title>
        <authorList>
            <person name="Khatri I."/>
            <person name="Singh A."/>
            <person name="Korpole S."/>
            <person name="Pinnaka A.K."/>
            <person name="Subramanian S."/>
        </authorList>
    </citation>
    <scope>NUCLEOTIDE SEQUENCE [LARGE SCALE GENOMIC DNA]</scope>
    <source>
        <strain evidence="4 5">AK4</strain>
    </source>
</reference>
<dbReference type="PANTHER" id="PTHR48106:SF13">
    <property type="entry name" value="QUINONE OXIDOREDUCTASE-RELATED"/>
    <property type="match status" value="1"/>
</dbReference>
<dbReference type="Pfam" id="PF08240">
    <property type="entry name" value="ADH_N"/>
    <property type="match status" value="1"/>
</dbReference>
<dbReference type="GO" id="GO:0008270">
    <property type="term" value="F:zinc ion binding"/>
    <property type="evidence" value="ECO:0007669"/>
    <property type="project" value="InterPro"/>
</dbReference>
<dbReference type="FunFam" id="3.40.50.720:FF:000053">
    <property type="entry name" value="Quinone oxidoreductase 1"/>
    <property type="match status" value="1"/>
</dbReference>
<feature type="domain" description="Enoyl reductase (ER)" evidence="3">
    <location>
        <begin position="15"/>
        <end position="326"/>
    </location>
</feature>
<evidence type="ECO:0000313" key="5">
    <source>
        <dbReference type="Proteomes" id="UP000009881"/>
    </source>
</evidence>
<name>K9H3P8_9PROT</name>
<dbReference type="NCBIfam" id="NF008024">
    <property type="entry name" value="PRK10754.1"/>
    <property type="match status" value="1"/>
</dbReference>
<evidence type="ECO:0000313" key="4">
    <source>
        <dbReference type="EMBL" id="EKV32162.1"/>
    </source>
</evidence>
<comment type="caution">
    <text evidence="4">The sequence shown here is derived from an EMBL/GenBank/DDBJ whole genome shotgun (WGS) entry which is preliminary data.</text>
</comment>
<dbReference type="Proteomes" id="UP000009881">
    <property type="component" value="Unassembled WGS sequence"/>
</dbReference>
<dbReference type="GO" id="GO:0070402">
    <property type="term" value="F:NADPH binding"/>
    <property type="evidence" value="ECO:0007669"/>
    <property type="project" value="TreeGrafter"/>
</dbReference>
<dbReference type="PANTHER" id="PTHR48106">
    <property type="entry name" value="QUINONE OXIDOREDUCTASE PIG3-RELATED"/>
    <property type="match status" value="1"/>
</dbReference>
<dbReference type="PATRIC" id="fig|1238182.3.peg.974"/>
<evidence type="ECO:0000256" key="1">
    <source>
        <dbReference type="ARBA" id="ARBA00022857"/>
    </source>
</evidence>
<accession>K9H3P8</accession>
<dbReference type="SUPFAM" id="SSF51735">
    <property type="entry name" value="NAD(P)-binding Rossmann-fold domains"/>
    <property type="match status" value="1"/>
</dbReference>
<dbReference type="GO" id="GO:0035925">
    <property type="term" value="F:mRNA 3'-UTR AU-rich region binding"/>
    <property type="evidence" value="ECO:0007669"/>
    <property type="project" value="TreeGrafter"/>
</dbReference>
<dbReference type="InterPro" id="IPR036291">
    <property type="entry name" value="NAD(P)-bd_dom_sf"/>
</dbReference>
<protein>
    <submittedName>
        <fullName evidence="4">Quinone oxidoreductase</fullName>
    </submittedName>
</protein>
<dbReference type="EMBL" id="ANHY01000004">
    <property type="protein sequence ID" value="EKV32162.1"/>
    <property type="molecule type" value="Genomic_DNA"/>
</dbReference>
<dbReference type="Pfam" id="PF00107">
    <property type="entry name" value="ADH_zinc_N"/>
    <property type="match status" value="1"/>
</dbReference>
<keyword evidence="2" id="KW-0560">Oxidoreductase</keyword>
<evidence type="ECO:0000256" key="2">
    <source>
        <dbReference type="ARBA" id="ARBA00023002"/>
    </source>
</evidence>
<dbReference type="GO" id="GO:0005829">
    <property type="term" value="C:cytosol"/>
    <property type="evidence" value="ECO:0007669"/>
    <property type="project" value="TreeGrafter"/>
</dbReference>
<dbReference type="GO" id="GO:0003960">
    <property type="term" value="F:quinone reductase (NADPH) activity"/>
    <property type="evidence" value="ECO:0007669"/>
    <property type="project" value="InterPro"/>
</dbReference>
<dbReference type="InterPro" id="IPR002364">
    <property type="entry name" value="Quin_OxRdtase/zeta-crystal_CS"/>
</dbReference>
<keyword evidence="1" id="KW-0521">NADP</keyword>
<dbReference type="AlphaFoldDB" id="K9H3P8"/>
<dbReference type="SUPFAM" id="SSF50129">
    <property type="entry name" value="GroES-like"/>
    <property type="match status" value="1"/>
</dbReference>
<organism evidence="4 5">
    <name type="scientific">Caenispirillum salinarum AK4</name>
    <dbReference type="NCBI Taxonomy" id="1238182"/>
    <lineage>
        <taxon>Bacteria</taxon>
        <taxon>Pseudomonadati</taxon>
        <taxon>Pseudomonadota</taxon>
        <taxon>Alphaproteobacteria</taxon>
        <taxon>Rhodospirillales</taxon>
        <taxon>Novispirillaceae</taxon>
        <taxon>Caenispirillum</taxon>
    </lineage>
</organism>
<keyword evidence="5" id="KW-1185">Reference proteome</keyword>
<dbReference type="STRING" id="1238182.C882_3226"/>
<dbReference type="eggNOG" id="COG0604">
    <property type="taxonomic scope" value="Bacteria"/>
</dbReference>
<dbReference type="SMART" id="SM00829">
    <property type="entry name" value="PKS_ER"/>
    <property type="match status" value="1"/>
</dbReference>
<dbReference type="InterPro" id="IPR013154">
    <property type="entry name" value="ADH-like_N"/>
</dbReference>